<keyword evidence="2" id="KW-1185">Reference proteome</keyword>
<dbReference type="Proteomes" id="UP000060778">
    <property type="component" value="Chromosome"/>
</dbReference>
<sequence>MFSEMETSIEELKVSMGKLSAQLETNNKLLEKFIEVVAKR</sequence>
<reference evidence="1 2" key="1">
    <citation type="submission" date="2013-11" db="EMBL/GenBank/DDBJ databases">
        <title>Comparative genomics of Ignicoccus.</title>
        <authorList>
            <person name="Podar M."/>
        </authorList>
    </citation>
    <scope>NUCLEOTIDE SEQUENCE [LARGE SCALE GENOMIC DNA]</scope>
    <source>
        <strain evidence="1 2">DSM 13165</strain>
    </source>
</reference>
<gene>
    <name evidence="1" type="ORF">EYM_01735</name>
</gene>
<protein>
    <submittedName>
        <fullName evidence="1">Uncharacterized protein</fullName>
    </submittedName>
</protein>
<accession>A0A0U3EAA2</accession>
<dbReference type="RefSeq" id="WP_257720670.1">
    <property type="nucleotide sequence ID" value="NZ_CP006867.1"/>
</dbReference>
<name>A0A0U3EAA2_9CREN</name>
<organism evidence="1 2">
    <name type="scientific">Ignicoccus islandicus DSM 13165</name>
    <dbReference type="NCBI Taxonomy" id="940295"/>
    <lineage>
        <taxon>Archaea</taxon>
        <taxon>Thermoproteota</taxon>
        <taxon>Thermoprotei</taxon>
        <taxon>Desulfurococcales</taxon>
        <taxon>Desulfurococcaceae</taxon>
        <taxon>Ignicoccus</taxon>
    </lineage>
</organism>
<evidence type="ECO:0000313" key="2">
    <source>
        <dbReference type="Proteomes" id="UP000060778"/>
    </source>
</evidence>
<dbReference type="EMBL" id="CP006867">
    <property type="protein sequence ID" value="ALU12238.1"/>
    <property type="molecule type" value="Genomic_DNA"/>
</dbReference>
<dbReference type="KEGG" id="iis:EYM_01735"/>
<evidence type="ECO:0000313" key="1">
    <source>
        <dbReference type="EMBL" id="ALU12238.1"/>
    </source>
</evidence>
<proteinExistence type="predicted"/>
<dbReference type="GeneID" id="74305878"/>
<dbReference type="AlphaFoldDB" id="A0A0U3EAA2"/>